<name>A0A6A6U8M8_9PEZI</name>
<dbReference type="EMBL" id="MU004237">
    <property type="protein sequence ID" value="KAF2667458.1"/>
    <property type="molecule type" value="Genomic_DNA"/>
</dbReference>
<dbReference type="Proteomes" id="UP000799302">
    <property type="component" value="Unassembled WGS sequence"/>
</dbReference>
<accession>A0A6A6U8M8</accession>
<reference evidence="1" key="1">
    <citation type="journal article" date="2020" name="Stud. Mycol.">
        <title>101 Dothideomycetes genomes: a test case for predicting lifestyles and emergence of pathogens.</title>
        <authorList>
            <person name="Haridas S."/>
            <person name="Albert R."/>
            <person name="Binder M."/>
            <person name="Bloem J."/>
            <person name="Labutti K."/>
            <person name="Salamov A."/>
            <person name="Andreopoulos B."/>
            <person name="Baker S."/>
            <person name="Barry K."/>
            <person name="Bills G."/>
            <person name="Bluhm B."/>
            <person name="Cannon C."/>
            <person name="Castanera R."/>
            <person name="Culley D."/>
            <person name="Daum C."/>
            <person name="Ezra D."/>
            <person name="Gonzalez J."/>
            <person name="Henrissat B."/>
            <person name="Kuo A."/>
            <person name="Liang C."/>
            <person name="Lipzen A."/>
            <person name="Lutzoni F."/>
            <person name="Magnuson J."/>
            <person name="Mondo S."/>
            <person name="Nolan M."/>
            <person name="Ohm R."/>
            <person name="Pangilinan J."/>
            <person name="Park H.-J."/>
            <person name="Ramirez L."/>
            <person name="Alfaro M."/>
            <person name="Sun H."/>
            <person name="Tritt A."/>
            <person name="Yoshinaga Y."/>
            <person name="Zwiers L.-H."/>
            <person name="Turgeon B."/>
            <person name="Goodwin S."/>
            <person name="Spatafora J."/>
            <person name="Crous P."/>
            <person name="Grigoriev I."/>
        </authorList>
    </citation>
    <scope>NUCLEOTIDE SEQUENCE</scope>
    <source>
        <strain evidence="1">CBS 115976</strain>
    </source>
</reference>
<keyword evidence="2" id="KW-1185">Reference proteome</keyword>
<dbReference type="AlphaFoldDB" id="A0A6A6U8M8"/>
<proteinExistence type="predicted"/>
<gene>
    <name evidence="1" type="ORF">BT63DRAFT_426328</name>
</gene>
<evidence type="ECO:0000313" key="2">
    <source>
        <dbReference type="Proteomes" id="UP000799302"/>
    </source>
</evidence>
<evidence type="ECO:0000313" key="1">
    <source>
        <dbReference type="EMBL" id="KAF2667458.1"/>
    </source>
</evidence>
<organism evidence="1 2">
    <name type="scientific">Microthyrium microscopicum</name>
    <dbReference type="NCBI Taxonomy" id="703497"/>
    <lineage>
        <taxon>Eukaryota</taxon>
        <taxon>Fungi</taxon>
        <taxon>Dikarya</taxon>
        <taxon>Ascomycota</taxon>
        <taxon>Pezizomycotina</taxon>
        <taxon>Dothideomycetes</taxon>
        <taxon>Dothideomycetes incertae sedis</taxon>
        <taxon>Microthyriales</taxon>
        <taxon>Microthyriaceae</taxon>
        <taxon>Microthyrium</taxon>
    </lineage>
</organism>
<protein>
    <submittedName>
        <fullName evidence="1">Uncharacterized protein</fullName>
    </submittedName>
</protein>
<sequence length="376" mass="43013">MELIRSIHSNIDDPVDKQSFALVHPIMYRSVGRLPLDFKRPNEDAEQPDQSIFRLFAMLEKTFWPKFLYCSGCVTLHRMDQTRFLTVSSDVEDRFDFQGNFFQLPHDYIRMVGFEKTLCPSLLSCRTEWAIPEKTVNAFKPPRRPNANLVFDPQARYDKLSEAKEALIKPGRPVKCLNSPPYPTNRRRRGMRCGGSPPWAFLDPVFKLKSTITSKYRNREVASKWTATFPTVPLQFRYSIIPSRLSDGGIILQGVFDFRPTSDANVPKSGGLSRFQYARTHQMTGEALTATLRQLDWWVCGHMSTKQLISGTGNNEHRRIVDRGTGGVVRTYGHTCKRCETSAYILVTGGDIWNSFHTVTLVVRQQIGLEEELMHG</sequence>